<organism evidence="2 3">
    <name type="scientific">Acidovorax lacteus</name>
    <dbReference type="NCBI Taxonomy" id="1924988"/>
    <lineage>
        <taxon>Bacteria</taxon>
        <taxon>Pseudomonadati</taxon>
        <taxon>Pseudomonadota</taxon>
        <taxon>Betaproteobacteria</taxon>
        <taxon>Burkholderiales</taxon>
        <taxon>Comamonadaceae</taxon>
        <taxon>Acidovorax</taxon>
    </lineage>
</organism>
<dbReference type="NCBIfam" id="TIGR02532">
    <property type="entry name" value="IV_pilin_GFxxxE"/>
    <property type="match status" value="1"/>
</dbReference>
<keyword evidence="1" id="KW-0472">Membrane</keyword>
<dbReference type="Proteomes" id="UP001501788">
    <property type="component" value="Unassembled WGS sequence"/>
</dbReference>
<keyword evidence="1" id="KW-1133">Transmembrane helix</keyword>
<dbReference type="EMBL" id="BAABEX010000024">
    <property type="protein sequence ID" value="GAA4426577.1"/>
    <property type="molecule type" value="Genomic_DNA"/>
</dbReference>
<keyword evidence="3" id="KW-1185">Reference proteome</keyword>
<dbReference type="RefSeq" id="WP_345065006.1">
    <property type="nucleotide sequence ID" value="NZ_BAABEX010000024.1"/>
</dbReference>
<keyword evidence="1" id="KW-0812">Transmembrane</keyword>
<evidence type="ECO:0000313" key="2">
    <source>
        <dbReference type="EMBL" id="GAA4426577.1"/>
    </source>
</evidence>
<proteinExistence type="predicted"/>
<dbReference type="InterPro" id="IPR012902">
    <property type="entry name" value="N_methyl_site"/>
</dbReference>
<dbReference type="InterPro" id="IPR045584">
    <property type="entry name" value="Pilin-like"/>
</dbReference>
<evidence type="ECO:0000313" key="3">
    <source>
        <dbReference type="Proteomes" id="UP001501788"/>
    </source>
</evidence>
<name>A0ABP8LDM0_9BURK</name>
<dbReference type="Pfam" id="PF16732">
    <property type="entry name" value="ComP_DUS"/>
    <property type="match status" value="1"/>
</dbReference>
<dbReference type="PANTHER" id="PTHR30093:SF47">
    <property type="entry name" value="TYPE IV PILUS NON-CORE MINOR PILIN PILE"/>
    <property type="match status" value="1"/>
</dbReference>
<sequence>MQRKQLGFTLIEVMIAVAIVAVLASIAVPNYTEHVARGRRADAQTQLLAAQQWMERLYSESYRYDQTASGTAVGTVFASQPFRTSPRPGEGGVAYNLSVNAARNTYTLTASRAGVAISDKCGNFTLTNTGQKSIASGTFNSSKYSTVDAAVRDCWR</sequence>
<dbReference type="Pfam" id="PF07963">
    <property type="entry name" value="N_methyl"/>
    <property type="match status" value="1"/>
</dbReference>
<comment type="caution">
    <text evidence="2">The sequence shown here is derived from an EMBL/GenBank/DDBJ whole genome shotgun (WGS) entry which is preliminary data.</text>
</comment>
<accession>A0ABP8LDM0</accession>
<dbReference type="PANTHER" id="PTHR30093">
    <property type="entry name" value="GENERAL SECRETION PATHWAY PROTEIN G"/>
    <property type="match status" value="1"/>
</dbReference>
<gene>
    <name evidence="2" type="ORF">GCM10023090_22810</name>
</gene>
<protein>
    <submittedName>
        <fullName evidence="2">Type IV pilin protein</fullName>
    </submittedName>
</protein>
<reference evidence="3" key="1">
    <citation type="journal article" date="2019" name="Int. J. Syst. Evol. Microbiol.">
        <title>The Global Catalogue of Microorganisms (GCM) 10K type strain sequencing project: providing services to taxonomists for standard genome sequencing and annotation.</title>
        <authorList>
            <consortium name="The Broad Institute Genomics Platform"/>
            <consortium name="The Broad Institute Genome Sequencing Center for Infectious Disease"/>
            <person name="Wu L."/>
            <person name="Ma J."/>
        </authorList>
    </citation>
    <scope>NUCLEOTIDE SEQUENCE [LARGE SCALE GENOMIC DNA]</scope>
    <source>
        <strain evidence="3">JCM 31890</strain>
    </source>
</reference>
<dbReference type="Gene3D" id="3.30.700.10">
    <property type="entry name" value="Glycoprotein, Type 4 Pilin"/>
    <property type="match status" value="1"/>
</dbReference>
<dbReference type="SUPFAM" id="SSF54523">
    <property type="entry name" value="Pili subunits"/>
    <property type="match status" value="1"/>
</dbReference>
<feature type="transmembrane region" description="Helical" evidence="1">
    <location>
        <begin position="6"/>
        <end position="31"/>
    </location>
</feature>
<evidence type="ECO:0000256" key="1">
    <source>
        <dbReference type="SAM" id="Phobius"/>
    </source>
</evidence>
<dbReference type="InterPro" id="IPR031982">
    <property type="entry name" value="PilE-like"/>
</dbReference>